<evidence type="ECO:0000313" key="2">
    <source>
        <dbReference type="Proteomes" id="UP000887116"/>
    </source>
</evidence>
<dbReference type="Proteomes" id="UP000887116">
    <property type="component" value="Unassembled WGS sequence"/>
</dbReference>
<accession>A0A8X6LYY5</accession>
<protein>
    <submittedName>
        <fullName evidence="1">Uncharacterized protein</fullName>
    </submittedName>
</protein>
<dbReference type="AlphaFoldDB" id="A0A8X6LYY5"/>
<name>A0A8X6LYY5_TRICU</name>
<gene>
    <name evidence="1" type="ORF">TNCT_179941</name>
</gene>
<proteinExistence type="predicted"/>
<sequence length="105" mass="12166">MHISYAEAGFSIHISRRSNIFASGKSRIDCKLGLYISTTRYLDMECCDSSRKLNFNPILSSYICSIRCQDHSRNGEEYLVSGKKEVREMDFFFYLEDSDVSRSHT</sequence>
<keyword evidence="2" id="KW-1185">Reference proteome</keyword>
<organism evidence="1 2">
    <name type="scientific">Trichonephila clavata</name>
    <name type="common">Joro spider</name>
    <name type="synonym">Nephila clavata</name>
    <dbReference type="NCBI Taxonomy" id="2740835"/>
    <lineage>
        <taxon>Eukaryota</taxon>
        <taxon>Metazoa</taxon>
        <taxon>Ecdysozoa</taxon>
        <taxon>Arthropoda</taxon>
        <taxon>Chelicerata</taxon>
        <taxon>Arachnida</taxon>
        <taxon>Araneae</taxon>
        <taxon>Araneomorphae</taxon>
        <taxon>Entelegynae</taxon>
        <taxon>Araneoidea</taxon>
        <taxon>Nephilidae</taxon>
        <taxon>Trichonephila</taxon>
    </lineage>
</organism>
<dbReference type="EMBL" id="BMAO01008871">
    <property type="protein sequence ID" value="GFR27115.1"/>
    <property type="molecule type" value="Genomic_DNA"/>
</dbReference>
<evidence type="ECO:0000313" key="1">
    <source>
        <dbReference type="EMBL" id="GFR27115.1"/>
    </source>
</evidence>
<reference evidence="1" key="1">
    <citation type="submission" date="2020-07" db="EMBL/GenBank/DDBJ databases">
        <title>Multicomponent nature underlies the extraordinary mechanical properties of spider dragline silk.</title>
        <authorList>
            <person name="Kono N."/>
            <person name="Nakamura H."/>
            <person name="Mori M."/>
            <person name="Yoshida Y."/>
            <person name="Ohtoshi R."/>
            <person name="Malay A.D."/>
            <person name="Moran D.A.P."/>
            <person name="Tomita M."/>
            <person name="Numata K."/>
            <person name="Arakawa K."/>
        </authorList>
    </citation>
    <scope>NUCLEOTIDE SEQUENCE</scope>
</reference>
<comment type="caution">
    <text evidence="1">The sequence shown here is derived from an EMBL/GenBank/DDBJ whole genome shotgun (WGS) entry which is preliminary data.</text>
</comment>
<dbReference type="OrthoDB" id="10596228at2759"/>